<feature type="chain" id="PRO_5004877729" description="ScyD/ScyE family protein" evidence="1">
    <location>
        <begin position="26"/>
        <end position="364"/>
    </location>
</feature>
<comment type="caution">
    <text evidence="2">The sequence shown here is derived from an EMBL/GenBank/DDBJ whole genome shotgun (WGS) entry which is preliminary data.</text>
</comment>
<keyword evidence="3" id="KW-1185">Reference proteome</keyword>
<keyword evidence="1" id="KW-0732">Signal</keyword>
<dbReference type="Proteomes" id="UP000035763">
    <property type="component" value="Unassembled WGS sequence"/>
</dbReference>
<organism evidence="2 3">
    <name type="scientific">Nostocoides australiense Ben110</name>
    <dbReference type="NCBI Taxonomy" id="1193182"/>
    <lineage>
        <taxon>Bacteria</taxon>
        <taxon>Bacillati</taxon>
        <taxon>Actinomycetota</taxon>
        <taxon>Actinomycetes</taxon>
        <taxon>Micrococcales</taxon>
        <taxon>Intrasporangiaceae</taxon>
        <taxon>Nostocoides</taxon>
    </lineage>
</organism>
<reference evidence="2 3" key="1">
    <citation type="journal article" date="2013" name="ISME J.">
        <title>A metabolic model for members of the genus Tetrasphaera involved in enhanced biological phosphorus removal.</title>
        <authorList>
            <person name="Kristiansen R."/>
            <person name="Nguyen H.T.T."/>
            <person name="Saunders A.M."/>
            <person name="Nielsen J.L."/>
            <person name="Wimmer R."/>
            <person name="Le V.Q."/>
            <person name="McIlroy S.J."/>
            <person name="Petrovski S."/>
            <person name="Seviour R.J."/>
            <person name="Calteau A."/>
            <person name="Nielsen K.L."/>
            <person name="Nielsen P.H."/>
        </authorList>
    </citation>
    <scope>NUCLEOTIDE SEQUENCE [LARGE SCALE GENOMIC DNA]</scope>
    <source>
        <strain evidence="2 3">Ben110</strain>
    </source>
</reference>
<dbReference type="InterPro" id="IPR011042">
    <property type="entry name" value="6-blade_b-propeller_TolB-like"/>
</dbReference>
<dbReference type="Gene3D" id="2.120.10.30">
    <property type="entry name" value="TolB, C-terminal domain"/>
    <property type="match status" value="1"/>
</dbReference>
<dbReference type="NCBIfam" id="NF033206">
    <property type="entry name" value="ScyE_fam"/>
    <property type="match status" value="1"/>
</dbReference>
<dbReference type="InterPro" id="IPR048031">
    <property type="entry name" value="ScyD/ScyE-like"/>
</dbReference>
<dbReference type="EMBL" id="CAJA01000024">
    <property type="protein sequence ID" value="CCH71904.1"/>
    <property type="molecule type" value="Genomic_DNA"/>
</dbReference>
<dbReference type="RefSeq" id="WP_048693594.1">
    <property type="nucleotide sequence ID" value="NZ_HG764815.1"/>
</dbReference>
<evidence type="ECO:0008006" key="4">
    <source>
        <dbReference type="Google" id="ProtNLM"/>
    </source>
</evidence>
<feature type="signal peptide" evidence="1">
    <location>
        <begin position="1"/>
        <end position="25"/>
    </location>
</feature>
<evidence type="ECO:0000256" key="1">
    <source>
        <dbReference type="SAM" id="SignalP"/>
    </source>
</evidence>
<proteinExistence type="predicted"/>
<accession>W6K0V7</accession>
<dbReference type="STRING" id="1193182.BN11_120007"/>
<evidence type="ECO:0000313" key="2">
    <source>
        <dbReference type="EMBL" id="CCH71904.1"/>
    </source>
</evidence>
<dbReference type="SUPFAM" id="SSF75011">
    <property type="entry name" value="3-carboxy-cis,cis-mucoante lactonizing enzyme"/>
    <property type="match status" value="1"/>
</dbReference>
<dbReference type="SUPFAM" id="SSF63829">
    <property type="entry name" value="Calcium-dependent phosphotriesterase"/>
    <property type="match status" value="1"/>
</dbReference>
<dbReference type="AlphaFoldDB" id="W6K0V7"/>
<protein>
    <recommendedName>
        <fullName evidence="4">ScyD/ScyE family protein</fullName>
    </recommendedName>
</protein>
<dbReference type="OrthoDB" id="928769at2"/>
<name>W6K0V7_9MICO</name>
<evidence type="ECO:0000313" key="3">
    <source>
        <dbReference type="Proteomes" id="UP000035763"/>
    </source>
</evidence>
<sequence length="364" mass="36295">MKRRIATTIFGLALGVAGTQVGAHAEAPQDRGTTVVASGLNNPRMISVGSDGALYVAEAGVGGSGPCITGAEGEACYGRTGAVTKIAGGKQTRVLSGLPSLAGPGGFSASGPAGIAVSGSTYTLSYGLGAMPSARNDLPGMGRLLGTTVRGSFGSRATTIGDIAAWEGVKDFDGAGPDSNPGGLALSGRTAVVTDAGANAVVRVTPRGKMSLLAVLPSRLVPFGGGQIPMQSVPTAVAVGPDGAFYVSELTGFPFPAKAARIYRVVPGQRATIYASGLTNVTGLTWSRGRLYAVQFADDGLLAVPEGELPMGSLVEVRRDGNHRVVASGLTAPYSVAVRGTDAYVTTCGLCAGLGGVSKVPLGG</sequence>
<gene>
    <name evidence="2" type="ORF">BN11_120007</name>
</gene>